<feature type="region of interest" description="Disordered" evidence="1">
    <location>
        <begin position="80"/>
        <end position="105"/>
    </location>
</feature>
<evidence type="ECO:0000256" key="1">
    <source>
        <dbReference type="SAM" id="MobiDB-lite"/>
    </source>
</evidence>
<proteinExistence type="predicted"/>
<dbReference type="Proteomes" id="UP000241421">
    <property type="component" value="Unassembled WGS sequence"/>
</dbReference>
<gene>
    <name evidence="2" type="ORF">C7C56_000965</name>
</gene>
<reference evidence="2 3" key="1">
    <citation type="submission" date="2018-04" db="EMBL/GenBank/DDBJ databases">
        <title>Massilia violaceinigra sp. nov., a novel purple-pigmented bacterium isolated from Tianshan glacier, Xinjiang, China.</title>
        <authorList>
            <person name="Wang H."/>
        </authorList>
    </citation>
    <scope>NUCLEOTIDE SEQUENCE [LARGE SCALE GENOMIC DNA]</scope>
    <source>
        <strain evidence="2 3">B448-2</strain>
    </source>
</reference>
<dbReference type="EMBL" id="PXWF02000018">
    <property type="protein sequence ID" value="PWF55608.1"/>
    <property type="molecule type" value="Genomic_DNA"/>
</dbReference>
<feature type="non-terminal residue" evidence="2">
    <location>
        <position position="1"/>
    </location>
</feature>
<dbReference type="AlphaFoldDB" id="A0A2U2I767"/>
<comment type="caution">
    <text evidence="2">The sequence shown here is derived from an EMBL/GenBank/DDBJ whole genome shotgun (WGS) entry which is preliminary data.</text>
</comment>
<protein>
    <submittedName>
        <fullName evidence="2">DDE transposase</fullName>
    </submittedName>
</protein>
<keyword evidence="3" id="KW-1185">Reference proteome</keyword>
<evidence type="ECO:0000313" key="2">
    <source>
        <dbReference type="EMBL" id="PWF55608.1"/>
    </source>
</evidence>
<sequence length="105" mass="12004">VDGVMQEIWGAIIAYNLVRLEMSKAAIDAGCVPTDISFVRAFHVIQYELLWVAATRAQGKLPKLLQNMRERLVNELTAKRPGRKRDRVVKSKAQRYPTRKIKKLA</sequence>
<accession>A0A2U2I767</accession>
<name>A0A2U2I767_9BURK</name>
<evidence type="ECO:0000313" key="3">
    <source>
        <dbReference type="Proteomes" id="UP000241421"/>
    </source>
</evidence>
<organism evidence="2 3">
    <name type="scientific">Massilia glaciei</name>
    <dbReference type="NCBI Taxonomy" id="1524097"/>
    <lineage>
        <taxon>Bacteria</taxon>
        <taxon>Pseudomonadati</taxon>
        <taxon>Pseudomonadota</taxon>
        <taxon>Betaproteobacteria</taxon>
        <taxon>Burkholderiales</taxon>
        <taxon>Oxalobacteraceae</taxon>
        <taxon>Telluria group</taxon>
        <taxon>Massilia</taxon>
    </lineage>
</organism>